<evidence type="ECO:0000313" key="2">
    <source>
        <dbReference type="EMBL" id="MBO1320269.1"/>
    </source>
</evidence>
<feature type="domain" description="Nucleotide modification associated" evidence="1">
    <location>
        <begin position="2"/>
        <end position="264"/>
    </location>
</feature>
<comment type="caution">
    <text evidence="2">The sequence shown here is derived from an EMBL/GenBank/DDBJ whole genome shotgun (WGS) entry which is preliminary data.</text>
</comment>
<dbReference type="EMBL" id="JAFREP010000016">
    <property type="protein sequence ID" value="MBO1320269.1"/>
    <property type="molecule type" value="Genomic_DNA"/>
</dbReference>
<organism evidence="2 3">
    <name type="scientific">Acanthopleuribacter pedis</name>
    <dbReference type="NCBI Taxonomy" id="442870"/>
    <lineage>
        <taxon>Bacteria</taxon>
        <taxon>Pseudomonadati</taxon>
        <taxon>Acidobacteriota</taxon>
        <taxon>Holophagae</taxon>
        <taxon>Acanthopleuribacterales</taxon>
        <taxon>Acanthopleuribacteraceae</taxon>
        <taxon>Acanthopleuribacter</taxon>
    </lineage>
</organism>
<dbReference type="RefSeq" id="WP_207860223.1">
    <property type="nucleotide sequence ID" value="NZ_JAFREP010000016.1"/>
</dbReference>
<protein>
    <recommendedName>
        <fullName evidence="1">Nucleotide modification associated domain-containing protein</fullName>
    </recommendedName>
</protein>
<evidence type="ECO:0000313" key="3">
    <source>
        <dbReference type="Proteomes" id="UP000664417"/>
    </source>
</evidence>
<proteinExistence type="predicted"/>
<keyword evidence="3" id="KW-1185">Reference proteome</keyword>
<dbReference type="Proteomes" id="UP000664417">
    <property type="component" value="Unassembled WGS sequence"/>
</dbReference>
<reference evidence="2" key="1">
    <citation type="submission" date="2021-03" db="EMBL/GenBank/DDBJ databases">
        <authorList>
            <person name="Wang G."/>
        </authorList>
    </citation>
    <scope>NUCLEOTIDE SEQUENCE</scope>
    <source>
        <strain evidence="2">KCTC 12899</strain>
    </source>
</reference>
<name>A0A8J7QAW4_9BACT</name>
<accession>A0A8J7QAW4</accession>
<dbReference type="Pfam" id="PF18754">
    <property type="entry name" value="Nmad3"/>
    <property type="match status" value="1"/>
</dbReference>
<dbReference type="InterPro" id="IPR041135">
    <property type="entry name" value="Nmad3"/>
</dbReference>
<sequence>MRLIFSRKGFDSSAGGCANALLPDGTLLPFPIPDPDSPLTYADLRHPDVEPAALIRDLTRGKVLPGHGAHLDPDLDAAALAQRPRGWRPLFGQAGAAQRHLLNQGVQVGDLFLFYSWFRPVDHDGSRYRFTPRGADEHLLYGWFQIGSIHQLGGESRQRVAGLNQHPHAFGTRGSLNVVYRASSRLVLPGLAGRMPGAGQWRTRCAERVLTEAGRSRGRWLLPGWFHPEGRASVLSYHADPNRWQRFGDLVRLQNVHRGQEFVLSCDDYPEAFPWLVSLFTPAP</sequence>
<evidence type="ECO:0000259" key="1">
    <source>
        <dbReference type="Pfam" id="PF18754"/>
    </source>
</evidence>
<gene>
    <name evidence="2" type="ORF">J3U88_17470</name>
</gene>
<dbReference type="AlphaFoldDB" id="A0A8J7QAW4"/>